<proteinExistence type="predicted"/>
<reference evidence="1" key="1">
    <citation type="submission" date="2015-05" db="EMBL/GenBank/DDBJ databases">
        <title>Biological and molecular characterization of CGRMV and CNRMV isolates from China.</title>
        <authorList>
            <person name="Zhou J."/>
            <person name="Wang G."/>
            <person name="Hong N."/>
        </authorList>
    </citation>
    <scope>NUCLEOTIDE SEQUENCE</scope>
    <source>
        <strain evidence="1">Ch-yt-13</strain>
    </source>
</reference>
<organism evidence="1">
    <name type="scientific">Cherry necrotic rusty mottle virus</name>
    <dbReference type="NCBI Taxonomy" id="129143"/>
    <lineage>
        <taxon>Viruses</taxon>
        <taxon>Riboviria</taxon>
        <taxon>Orthornavirae</taxon>
        <taxon>Kitrinoviricota</taxon>
        <taxon>Alsuviricetes</taxon>
        <taxon>Tymovirales</taxon>
        <taxon>Betaflexiviridae</taxon>
        <taxon>Quinvirinae</taxon>
        <taxon>Robigovirus</taxon>
        <taxon>Robigovirus necroavii</taxon>
    </lineage>
</organism>
<protein>
    <submittedName>
        <fullName evidence="1">Uncharacterized protein</fullName>
    </submittedName>
</protein>
<name>A0A0S2SVK9_9VIRU</name>
<accession>A0A0S2SVK9</accession>
<evidence type="ECO:0000313" key="1">
    <source>
        <dbReference type="EMBL" id="ALP45952.1"/>
    </source>
</evidence>
<sequence>MMMEPSNLMLQTTRSRRRRRLGQPLHFPGMKRVLQERAILKFSDQEEGELTSIQRIPPQVLAESLSATFRKRTLQLSTLHLMTQLKQLQPIGLSTSKCLSLKRSIAFSMLSGTVTTTAQVTKQNSWAEPNVMSNLRNWQALLGATALYVAFVLNTRQ</sequence>
<dbReference type="EMBL" id="KR820549">
    <property type="protein sequence ID" value="ALP45952.1"/>
    <property type="molecule type" value="Genomic_RNA"/>
</dbReference>
<gene>
    <name evidence="1" type="primary">orf5a</name>
</gene>